<accession>A0ABY6YJ55</accession>
<dbReference type="PANTHER" id="PTHR30055:SF231">
    <property type="entry name" value="TRANSCRIPTIONAL REGULATORY PROTEIN (PROBABLY DEOR-FAMILY)-RELATED"/>
    <property type="match status" value="1"/>
</dbReference>
<dbReference type="Gene3D" id="1.10.357.10">
    <property type="entry name" value="Tetracycline Repressor, domain 2"/>
    <property type="match status" value="1"/>
</dbReference>
<evidence type="ECO:0000259" key="4">
    <source>
        <dbReference type="PROSITE" id="PS50977"/>
    </source>
</evidence>
<dbReference type="PANTHER" id="PTHR30055">
    <property type="entry name" value="HTH-TYPE TRANSCRIPTIONAL REGULATOR RUTR"/>
    <property type="match status" value="1"/>
</dbReference>
<feature type="compositionally biased region" description="Basic and acidic residues" evidence="3">
    <location>
        <begin position="9"/>
        <end position="21"/>
    </location>
</feature>
<dbReference type="PROSITE" id="PS50977">
    <property type="entry name" value="HTH_TETR_2"/>
    <property type="match status" value="1"/>
</dbReference>
<dbReference type="InterPro" id="IPR009057">
    <property type="entry name" value="Homeodomain-like_sf"/>
</dbReference>
<dbReference type="InterPro" id="IPR050109">
    <property type="entry name" value="HTH-type_TetR-like_transc_reg"/>
</dbReference>
<protein>
    <submittedName>
        <fullName evidence="5">TetR family transcriptional regulator</fullName>
    </submittedName>
</protein>
<dbReference type="Proteomes" id="UP001156498">
    <property type="component" value="Chromosome"/>
</dbReference>
<evidence type="ECO:0000256" key="2">
    <source>
        <dbReference type="PROSITE-ProRule" id="PRU00335"/>
    </source>
</evidence>
<feature type="region of interest" description="Disordered" evidence="3">
    <location>
        <begin position="1"/>
        <end position="21"/>
    </location>
</feature>
<gene>
    <name evidence="5" type="ORF">OUQ99_24390</name>
</gene>
<dbReference type="InterPro" id="IPR001647">
    <property type="entry name" value="HTH_TetR"/>
</dbReference>
<proteinExistence type="predicted"/>
<dbReference type="RefSeq" id="WP_267946120.1">
    <property type="nucleotide sequence ID" value="NZ_CP113264.1"/>
</dbReference>
<evidence type="ECO:0000256" key="1">
    <source>
        <dbReference type="ARBA" id="ARBA00023125"/>
    </source>
</evidence>
<dbReference type="InterPro" id="IPR041583">
    <property type="entry name" value="TetR_C_31"/>
</dbReference>
<evidence type="ECO:0000256" key="3">
    <source>
        <dbReference type="SAM" id="MobiDB-lite"/>
    </source>
</evidence>
<keyword evidence="6" id="KW-1185">Reference proteome</keyword>
<evidence type="ECO:0000313" key="6">
    <source>
        <dbReference type="Proteomes" id="UP001156498"/>
    </source>
</evidence>
<dbReference type="Pfam" id="PF00440">
    <property type="entry name" value="TetR_N"/>
    <property type="match status" value="1"/>
</dbReference>
<keyword evidence="1 2" id="KW-0238">DNA-binding</keyword>
<feature type="domain" description="HTH tetR-type" evidence="4">
    <location>
        <begin position="20"/>
        <end position="80"/>
    </location>
</feature>
<dbReference type="SUPFAM" id="SSF46689">
    <property type="entry name" value="Homeodomain-like"/>
    <property type="match status" value="1"/>
</dbReference>
<organism evidence="5 6">
    <name type="scientific">Streptomonospora nanhaiensis</name>
    <dbReference type="NCBI Taxonomy" id="1323731"/>
    <lineage>
        <taxon>Bacteria</taxon>
        <taxon>Bacillati</taxon>
        <taxon>Actinomycetota</taxon>
        <taxon>Actinomycetes</taxon>
        <taxon>Streptosporangiales</taxon>
        <taxon>Nocardiopsidaceae</taxon>
        <taxon>Streptomonospora</taxon>
    </lineage>
</organism>
<dbReference type="EMBL" id="CP113264">
    <property type="protein sequence ID" value="WAE72319.1"/>
    <property type="molecule type" value="Genomic_DNA"/>
</dbReference>
<feature type="DNA-binding region" description="H-T-H motif" evidence="2">
    <location>
        <begin position="43"/>
        <end position="62"/>
    </location>
</feature>
<dbReference type="Pfam" id="PF17940">
    <property type="entry name" value="TetR_C_31"/>
    <property type="match status" value="1"/>
</dbReference>
<reference evidence="5 6" key="1">
    <citation type="journal article" date="2013" name="Int. J. Syst. Evol. Microbiol.">
        <title>Description of Streptomonospora sediminis sp. nov. and Streptomonospora nanhaiensis sp. nov., and reclassification of Nocardiopsis arabia Hozzein &amp; Goodfellow 2008 as Streptomonospora arabica comb. nov. and emended description of the genus Streptomonospora.</title>
        <authorList>
            <person name="Zhang D.F."/>
            <person name="Pan H.Q."/>
            <person name="He J."/>
            <person name="Zhang X.M."/>
            <person name="Zhang Y.G."/>
            <person name="Klenk H.P."/>
            <person name="Hu J.C."/>
            <person name="Li W.J."/>
        </authorList>
    </citation>
    <scope>NUCLEOTIDE SEQUENCE [LARGE SCALE GENOMIC DNA]</scope>
    <source>
        <strain evidence="5 6">12A09</strain>
    </source>
</reference>
<name>A0ABY6YJ55_9ACTN</name>
<evidence type="ECO:0000313" key="5">
    <source>
        <dbReference type="EMBL" id="WAE72319.1"/>
    </source>
</evidence>
<sequence>MVAASSPSRRLETETMRQNPERRRALLDAAIDVLAEEGARGLTFRAVDARAEVPKGTASNYFANRAELLLQAGAHVHVRLTPTDEFMDRFKNALPSREQTRLGMQDLLRRIEHNRNGYLALLELRLEANRHPGIREELTRTIKETLEENVRTHLEGGFPGDRTTVVTLYLAMTGLFIEHLTLPAVLADDAAGPLVDRMVDLIVPGPDQA</sequence>